<feature type="region of interest" description="Disordered" evidence="1">
    <location>
        <begin position="91"/>
        <end position="112"/>
    </location>
</feature>
<evidence type="ECO:0000313" key="4">
    <source>
        <dbReference type="Proteomes" id="UP000232323"/>
    </source>
</evidence>
<sequence>FIFNWQWNRSVVEDLYLGLMHAQEAGWDVILKSKYIGSLPTCSGLASSEGVTFTQMSGLFVTVGAVTASCLVMGLFLAGAKVWNHMKEHQEDAEAQELQQQQRSPDITGDASQGVHNLAQGCTASHTSFEENVLTVSNMKRKSSTVMKVKTLSSALSKVFVNQNSASLATGSLSDGGRDSRNKLEECGSIGSQWSYSKSVTAAAGRTAGRHPLDTPADQTPSTRGRIKAAAPFSTSFEAPVVEQPVASALVDEEVSAIVAVEQPVASALVDEEVSAIVAVEQPVASALVDEEVSAIVAVEQPVASALVDEEPVASALVDEEVSAIVAVEQLVASALVDEEVSAIVAVEQPVASALVDEEVPAIVAVSSLRLSSLEAAGLIRSYEQQANALLAGSSGISRPSNPHDPPRFDEVEEVRGYDALQTAAGMPPLLGQSIMPRVEEGSALPASLAE</sequence>
<keyword evidence="2" id="KW-0812">Transmembrane</keyword>
<keyword evidence="2" id="KW-0472">Membrane</keyword>
<evidence type="ECO:0000256" key="1">
    <source>
        <dbReference type="SAM" id="MobiDB-lite"/>
    </source>
</evidence>
<feature type="non-terminal residue" evidence="3">
    <location>
        <position position="1"/>
    </location>
</feature>
<dbReference type="AlphaFoldDB" id="A0A250XT99"/>
<keyword evidence="2" id="KW-1133">Transmembrane helix</keyword>
<gene>
    <name evidence="3" type="ORF">CEUSTIGMA_g13602.t1</name>
</gene>
<name>A0A250XT99_9CHLO</name>
<feature type="transmembrane region" description="Helical" evidence="2">
    <location>
        <begin position="59"/>
        <end position="80"/>
    </location>
</feature>
<comment type="caution">
    <text evidence="3">The sequence shown here is derived from an EMBL/GenBank/DDBJ whole genome shotgun (WGS) entry which is preliminary data.</text>
</comment>
<evidence type="ECO:0000313" key="3">
    <source>
        <dbReference type="EMBL" id="GAX86189.1"/>
    </source>
</evidence>
<protein>
    <submittedName>
        <fullName evidence="3">Uncharacterized protein</fullName>
    </submittedName>
</protein>
<dbReference type="Proteomes" id="UP000232323">
    <property type="component" value="Unassembled WGS sequence"/>
</dbReference>
<accession>A0A250XT99</accession>
<keyword evidence="4" id="KW-1185">Reference proteome</keyword>
<proteinExistence type="predicted"/>
<evidence type="ECO:0000256" key="2">
    <source>
        <dbReference type="SAM" id="Phobius"/>
    </source>
</evidence>
<organism evidence="3 4">
    <name type="scientific">Chlamydomonas eustigma</name>
    <dbReference type="NCBI Taxonomy" id="1157962"/>
    <lineage>
        <taxon>Eukaryota</taxon>
        <taxon>Viridiplantae</taxon>
        <taxon>Chlorophyta</taxon>
        <taxon>core chlorophytes</taxon>
        <taxon>Chlorophyceae</taxon>
        <taxon>CS clade</taxon>
        <taxon>Chlamydomonadales</taxon>
        <taxon>Chlamydomonadaceae</taxon>
        <taxon>Chlamydomonas</taxon>
    </lineage>
</organism>
<reference evidence="3 4" key="1">
    <citation type="submission" date="2017-08" db="EMBL/GenBank/DDBJ databases">
        <title>Acidophilic green algal genome provides insights into adaptation to an acidic environment.</title>
        <authorList>
            <person name="Hirooka S."/>
            <person name="Hirose Y."/>
            <person name="Kanesaki Y."/>
            <person name="Higuchi S."/>
            <person name="Fujiwara T."/>
            <person name="Onuma R."/>
            <person name="Era A."/>
            <person name="Ohbayashi R."/>
            <person name="Uzuka A."/>
            <person name="Nozaki H."/>
            <person name="Yoshikawa H."/>
            <person name="Miyagishima S.Y."/>
        </authorList>
    </citation>
    <scope>NUCLEOTIDE SEQUENCE [LARGE SCALE GENOMIC DNA]</scope>
    <source>
        <strain evidence="3 4">NIES-2499</strain>
    </source>
</reference>
<dbReference type="EMBL" id="BEGY01000240">
    <property type="protein sequence ID" value="GAX86189.1"/>
    <property type="molecule type" value="Genomic_DNA"/>
</dbReference>